<dbReference type="InterPro" id="IPR008966">
    <property type="entry name" value="Adhesion_dom_sf"/>
</dbReference>
<feature type="region of interest" description="Disordered" evidence="6">
    <location>
        <begin position="2768"/>
        <end position="2847"/>
    </location>
</feature>
<evidence type="ECO:0000256" key="6">
    <source>
        <dbReference type="SAM" id="MobiDB-lite"/>
    </source>
</evidence>
<feature type="compositionally biased region" description="Basic and acidic residues" evidence="6">
    <location>
        <begin position="2235"/>
        <end position="2264"/>
    </location>
</feature>
<evidence type="ECO:0000256" key="2">
    <source>
        <dbReference type="ARBA" id="ARBA00022512"/>
    </source>
</evidence>
<feature type="region of interest" description="Disordered" evidence="6">
    <location>
        <begin position="1680"/>
        <end position="1723"/>
    </location>
</feature>
<organism evidence="9 10">
    <name type="scientific">Siminovitchia fordii</name>
    <dbReference type="NCBI Taxonomy" id="254759"/>
    <lineage>
        <taxon>Bacteria</taxon>
        <taxon>Bacillati</taxon>
        <taxon>Bacillota</taxon>
        <taxon>Bacilli</taxon>
        <taxon>Bacillales</taxon>
        <taxon>Bacillaceae</taxon>
        <taxon>Siminovitchia</taxon>
    </lineage>
</organism>
<protein>
    <recommendedName>
        <fullName evidence="8">Gram-positive cocci surface proteins LPxTG domain-containing protein</fullName>
    </recommendedName>
</protein>
<dbReference type="InterPro" id="IPR001434">
    <property type="entry name" value="OmcB-like_DUF11"/>
</dbReference>
<evidence type="ECO:0000256" key="4">
    <source>
        <dbReference type="ARBA" id="ARBA00022729"/>
    </source>
</evidence>
<feature type="compositionally biased region" description="Basic and acidic residues" evidence="6">
    <location>
        <begin position="2778"/>
        <end position="2816"/>
    </location>
</feature>
<dbReference type="NCBIfam" id="TIGR04226">
    <property type="entry name" value="RrgB_K2N_iso_D2"/>
    <property type="match status" value="18"/>
</dbReference>
<dbReference type="NCBIfam" id="TIGR01451">
    <property type="entry name" value="B_ant_repeat"/>
    <property type="match status" value="17"/>
</dbReference>
<dbReference type="Pfam" id="PF01345">
    <property type="entry name" value="DUF11"/>
    <property type="match status" value="16"/>
</dbReference>
<feature type="compositionally biased region" description="Basic and acidic residues" evidence="6">
    <location>
        <begin position="1292"/>
        <end position="1325"/>
    </location>
</feature>
<keyword evidence="5" id="KW-0572">Peptidoglycan-anchor</keyword>
<feature type="region of interest" description="Disordered" evidence="6">
    <location>
        <begin position="184"/>
        <end position="228"/>
    </location>
</feature>
<feature type="region of interest" description="Disordered" evidence="6">
    <location>
        <begin position="729"/>
        <end position="775"/>
    </location>
</feature>
<feature type="compositionally biased region" description="Basic and acidic residues" evidence="6">
    <location>
        <begin position="1704"/>
        <end position="1723"/>
    </location>
</feature>
<keyword evidence="3" id="KW-0964">Secreted</keyword>
<dbReference type="SUPFAM" id="SSF49401">
    <property type="entry name" value="Bacterial adhesins"/>
    <property type="match status" value="17"/>
</dbReference>
<feature type="compositionally biased region" description="Acidic residues" evidence="6">
    <location>
        <begin position="1691"/>
        <end position="1702"/>
    </location>
</feature>
<dbReference type="NCBIfam" id="TIGR01167">
    <property type="entry name" value="LPXTG_anchor"/>
    <property type="match status" value="1"/>
</dbReference>
<evidence type="ECO:0000313" key="10">
    <source>
        <dbReference type="Proteomes" id="UP000680279"/>
    </source>
</evidence>
<feature type="region of interest" description="Disordered" evidence="6">
    <location>
        <begin position="2493"/>
        <end position="2516"/>
    </location>
</feature>
<evidence type="ECO:0000313" key="9">
    <source>
        <dbReference type="EMBL" id="GIN22296.1"/>
    </source>
</evidence>
<keyword evidence="10" id="KW-1185">Reference proteome</keyword>
<dbReference type="PANTHER" id="PTHR34819:SF3">
    <property type="entry name" value="CELL SURFACE PROTEIN"/>
    <property type="match status" value="1"/>
</dbReference>
<dbReference type="InterPro" id="IPR051172">
    <property type="entry name" value="Chlamydia_OmcB"/>
</dbReference>
<dbReference type="Pfam" id="PF00746">
    <property type="entry name" value="Gram_pos_anchor"/>
    <property type="match status" value="1"/>
</dbReference>
<dbReference type="PANTHER" id="PTHR34819">
    <property type="entry name" value="LARGE CYSTEINE-RICH PERIPLASMIC PROTEIN OMCB"/>
    <property type="match status" value="1"/>
</dbReference>
<gene>
    <name evidence="9" type="ORF">J1TS3_34300</name>
</gene>
<feature type="compositionally biased region" description="Basic and acidic residues" evidence="6">
    <location>
        <begin position="740"/>
        <end position="775"/>
    </location>
</feature>
<feature type="compositionally biased region" description="Basic and acidic residues" evidence="6">
    <location>
        <begin position="2499"/>
        <end position="2513"/>
    </location>
</feature>
<comment type="subcellular location">
    <subcellularLocation>
        <location evidence="1">Secreted</location>
        <location evidence="1">Cell wall</location>
        <topology evidence="1">Peptidoglycan-anchor</topology>
    </subcellularLocation>
</comment>
<dbReference type="EMBL" id="BOQT01000015">
    <property type="protein sequence ID" value="GIN22296.1"/>
    <property type="molecule type" value="Genomic_DNA"/>
</dbReference>
<feature type="region of interest" description="Disordered" evidence="6">
    <location>
        <begin position="1809"/>
        <end position="1855"/>
    </location>
</feature>
<feature type="transmembrane region" description="Helical" evidence="7">
    <location>
        <begin position="2851"/>
        <end position="2870"/>
    </location>
</feature>
<feature type="compositionally biased region" description="Basic and acidic residues" evidence="6">
    <location>
        <begin position="1836"/>
        <end position="1855"/>
    </location>
</feature>
<comment type="caution">
    <text evidence="9">The sequence shown here is derived from an EMBL/GenBank/DDBJ whole genome shotgun (WGS) entry which is preliminary data.</text>
</comment>
<keyword evidence="2" id="KW-0134">Cell wall</keyword>
<dbReference type="Proteomes" id="UP000680279">
    <property type="component" value="Unassembled WGS sequence"/>
</dbReference>
<keyword evidence="4" id="KW-0732">Signal</keyword>
<feature type="region of interest" description="Disordered" evidence="6">
    <location>
        <begin position="1005"/>
        <end position="1049"/>
    </location>
</feature>
<feature type="compositionally biased region" description="Basic and acidic residues" evidence="6">
    <location>
        <begin position="188"/>
        <end position="213"/>
    </location>
</feature>
<keyword evidence="7" id="KW-1133">Transmembrane helix</keyword>
<feature type="compositionally biased region" description="Basic and acidic residues" evidence="6">
    <location>
        <begin position="1976"/>
        <end position="1996"/>
    </location>
</feature>
<dbReference type="Gene3D" id="2.60.40.740">
    <property type="match status" value="18"/>
</dbReference>
<dbReference type="InterPro" id="IPR026466">
    <property type="entry name" value="Fim_isopep_form_D2_dom"/>
</dbReference>
<keyword evidence="7" id="KW-0812">Transmembrane</keyword>
<dbReference type="InterPro" id="IPR019931">
    <property type="entry name" value="LPXTG_anchor"/>
</dbReference>
<feature type="region of interest" description="Disordered" evidence="6">
    <location>
        <begin position="2361"/>
        <end position="2396"/>
    </location>
</feature>
<feature type="compositionally biased region" description="Basic and acidic residues" evidence="6">
    <location>
        <begin position="2367"/>
        <end position="2396"/>
    </location>
</feature>
<reference evidence="9 10" key="1">
    <citation type="submission" date="2021-03" db="EMBL/GenBank/DDBJ databases">
        <title>Antimicrobial resistance genes in bacteria isolated from Japanese honey, and their potential for conferring macrolide and lincosamide resistance in the American foulbrood pathogen Paenibacillus larvae.</title>
        <authorList>
            <person name="Okamoto M."/>
            <person name="Kumagai M."/>
            <person name="Kanamori H."/>
            <person name="Takamatsu D."/>
        </authorList>
    </citation>
    <scope>NUCLEOTIDE SEQUENCE [LARGE SCALE GENOMIC DNA]</scope>
    <source>
        <strain evidence="9 10">J1TS3</strain>
    </source>
</reference>
<proteinExistence type="predicted"/>
<feature type="region of interest" description="Disordered" evidence="6">
    <location>
        <begin position="2229"/>
        <end position="2264"/>
    </location>
</feature>
<keyword evidence="7" id="KW-0472">Membrane</keyword>
<evidence type="ECO:0000256" key="3">
    <source>
        <dbReference type="ARBA" id="ARBA00022525"/>
    </source>
</evidence>
<evidence type="ECO:0000256" key="5">
    <source>
        <dbReference type="ARBA" id="ARBA00023088"/>
    </source>
</evidence>
<name>A0ABQ4KBB0_9BACI</name>
<dbReference type="SUPFAM" id="SSF63829">
    <property type="entry name" value="Calcium-dependent phosphotriesterase"/>
    <property type="match status" value="1"/>
</dbReference>
<dbReference type="PROSITE" id="PS50847">
    <property type="entry name" value="GRAM_POS_ANCHORING"/>
    <property type="match status" value="1"/>
</dbReference>
<accession>A0ABQ4KBB0</accession>
<feature type="region of interest" description="Disordered" evidence="6">
    <location>
        <begin position="1954"/>
        <end position="1996"/>
    </location>
</feature>
<feature type="domain" description="Gram-positive cocci surface proteins LPxTG" evidence="8">
    <location>
        <begin position="2844"/>
        <end position="2878"/>
    </location>
</feature>
<feature type="compositionally biased region" description="Basic and acidic residues" evidence="6">
    <location>
        <begin position="1955"/>
        <end position="1968"/>
    </location>
</feature>
<evidence type="ECO:0000256" key="7">
    <source>
        <dbReference type="SAM" id="Phobius"/>
    </source>
</evidence>
<feature type="region of interest" description="Disordered" evidence="6">
    <location>
        <begin position="1281"/>
        <end position="1325"/>
    </location>
</feature>
<feature type="compositionally biased region" description="Basic and acidic residues" evidence="6">
    <location>
        <begin position="1016"/>
        <end position="1049"/>
    </location>
</feature>
<evidence type="ECO:0000259" key="8">
    <source>
        <dbReference type="PROSITE" id="PS50847"/>
    </source>
</evidence>
<evidence type="ECO:0000256" key="1">
    <source>
        <dbReference type="ARBA" id="ARBA00004168"/>
    </source>
</evidence>
<sequence length="2878" mass="312509">MNSSSFVTKRFKSIFKRYIIFLAMILVTFNGMIPASLPVQAVEKTGVEDLEQPNVSKDVDGEESKEIEKGTDYHYNVNVQLPENISGYETMTISDDLDKRLAVQKTAVLINGEVDDRFKAVVDSQKVSLVFKQEQLQELADKEIKLQITTQVKEDAITGNKIYNIANIITNGNFVTETNPAVATPVDTEEKHQAKPNASKEDASKEDGEKNVESNDNPPAKKSADASVNQVQATNGITINDVDSYGVQGLTLLQFDGTNPTTTPKASVPITGISARNLNGLALSLTENAFYASTLGTGNLYKIDADGKADFITTLEGVAGNAVIYDGKYYYSYGSGGKSFLGSYDLTTGNKTSTEIKGFDNLAGDLGGDIVADGDGYLWFYRSNSVMQLDRETANILRSVSITNSDGVAIEWGIRGISFLPSGKMLLAAGDPNPKFYIIDPETKSTTYLGAMTGDLIFDLASAVTPKFEPNPPVLESNKTAKIQEKAEGNTDADHPEVGDTIRYTITTKNTIEDSLVKNLVINDTIPKGLTYVAGSLEVDGQKVSDAKDDDAGHVVEGKVTGTFGNVTDTDEHVVTFLVTVDKGQAGADIKNIATVGGDNTDVPDEPEEEVEIYPRDPKFESAKTAVNLDQDKEKFEVGDTVVYTIKARNTVSESIVKNFTITDKLMDGLEYVEGSLKTDPEVEATFENGTFTANFGEVKDTEWRTLTFHAKIQSGQSGKELKNIATVEGEDVPPTHPEVPIKVDPKDPKLESKKSAKLEEKAEGNEDAEHPEVGDTIRYTITTKNTIEDSLVENLVITDTIPKGLIYVAGSLEVDGQKVTDAEDDDAGHVVEGKVTGTFGNVTDTDEHTVTFLVTVDKGQAGADIKNIATVGGDNTDDPDEPEEEVEIYPRDPKFESAKTAVNLDQDKEKFEVGDTVVYTIKARNTVSESIIKNFTITDKLMDGLEYVEGSLKADPEVDATFENGTFTANFGEVKDTEWRTLTFHAKIQSGQSGKELKNIATVEGEDVPPTHPEVPIKVDPKDPKLESKKSAKLEEKAEGNKDADHPEVGDTIRYTITTKNTIEDSLVENLVITDTIPKGLIYVAGSLEVDGQKVTDAEDDDAGHAVDGKVTGTFGNVTDTDEHTVSFLVTVDKGQAGADIKNIATVGGDNTDDPDEPGEEVKIYPRDPKFESAKTAVNLDQDKEKFEVGDTVVYTIKARNTVSESIIKNFTITDKLMDGLEYVEGSLKADPEVDATFENGTFTANFGEVKDTEWRTLTFHAKIQSGQSGKELKNIATVEGEEVPPTHPEVPIKVDPKDPKLESKKSAKLEEKAEGNKDADHPEVGDTIRYTITTKNTIEDSLVENLVITDTIPKGLIYVAGSLEVDGQKVTDAEDDDAGHAVDGKVTGTFGNVKDTDEHTVSFLVTVDKGQAGADIKNIATVGGDNTDDPDEPGEEVKIYPRDPKFESAKTAVNLDQDKEKFEVGDTVVYTIKARNTVSESIIKNFTITDKLMDGLEYVEGSLKTDPEVDATFENGTFTANFGEVKDTEWRTLTFHAKIQSGQSGKELKNIATVEGEEVPPTHPEVPIKVDPKDPKLESDKTAVNAEEGKEKFEVGDTIVYTIQTRNTVSDSLVKNLTIEDTLPEGLEFVDGSLEVSHEGKGEVKDGKITATFGDVIDTEWRTVTFEAKIKSGQSGKKISNVANVGGDNIDEPDEPENETTVDPKDPQLESKKTAENAEKDKEKFEVGDTIVYTIQTRNTVSDSLVKNLAIEDTLPAGLEFVEGSLEVSHEGKGEFKDGKITATFGDVTDTEWRTVTFEAKIKSGQSGKEIENTAKVTGDNIDKPDEPENETTVDPKDPQLESKKTAENAEKDKEKFEVGDTIVYTIQTRNTVSDSLVKNLTIEDTLPEGLEFVDGSLEVSHEGKGEVKDGKITATFGDVTDTEWRTVTFEAKIKSGQSGKEIENTAKVTGDNIDKPDEPTEKVTIDPKNPVLKSEKSAKLEAKAEGNKDKDHPEVGDTLLYTIKTQNTIEDSLVKNLVISDDIPEGLEYVEGSLKVDGESVTDAKDNDKGHAVDGSITGQFGDIKDTNWHTVEFLVSVKSGQAGKYIQNIAVVDGDNVGEPDKPEEEVQIYPRHSVFESEKSAENAEKGKEKFEVGDTIVYTIKSRNKVSDSLVENMTISDTLPEGLEYVADSLKVSHEGKGEFKDGKITAAFGDVKDTEWRTVTFEAKIKSGQSGKAIENIATVDGDNVEEPDKPGEKVTVDPKTPKLESKKSAENAEKGKEKYEVGDTIVYTIQARNTVSDSLVKNLSITDKLPEGLEYVADSLKVSHEGTGDVKEGKITATFGDVTDTEWRTVTFEAKIKSGQSGKAIENIATVGGDNVDEPDKPGKKVTVDPKTPKLESKKSAENAEKGKEKYEVGDTIVYTIQARNTVSDSLVKNMTVADTLPEGLEYVADSLKVSHEGKGEFKDGKITATLGDVTDTEWRTVTFEAKIKFGQSGKAIENIATVGGDNVDEPDKPGEKVTVDPKDPVLTSEKSAKLEAKAEGNKDKDHAEVGDTIRYSIKARNTEENSLVTNLVISDELPKGLEYVAGSLKIDGESVTDAKDKDKGYAADGRIAGQFGDIKDIDWHTVEFLVTVKSGQAGKDIKNVAVVEGDNIDTPDKPEEVVQVYPRNSVLESEKLAANLEKDKEKFEVGDTVVYTIKARNKESDSLVENLTIADKLPAGLEYVDGSLEVSHKGSGDFKDGTITATFGDVKDTEWRTVTFKAKLQSGQFGESIKNIAEVSGDNVPDPNHPEAKIEVEPKDPEPTPEEPKDPKDPTPTPEEPKEPKDPAPTPDQNDNPGVKTPPSDTAKGDGKKLPNTATNLFNYGLIGILAILVGGLLALRRKKSNNN</sequence>
<dbReference type="InterPro" id="IPR047589">
    <property type="entry name" value="DUF11_rpt"/>
</dbReference>